<protein>
    <submittedName>
        <fullName evidence="2">Uncharacterized protein</fullName>
    </submittedName>
</protein>
<sequence>CEDSDESSGEVDIEQEASDPEDGRELDPNALLHKASRARNLAVMAEALAHGADVNSVSEEDESKSPLIQAVAG</sequence>
<dbReference type="InterPro" id="IPR036770">
    <property type="entry name" value="Ankyrin_rpt-contain_sf"/>
</dbReference>
<evidence type="ECO:0000313" key="3">
    <source>
        <dbReference type="Proteomes" id="UP001529510"/>
    </source>
</evidence>
<feature type="region of interest" description="Disordered" evidence="1">
    <location>
        <begin position="51"/>
        <end position="73"/>
    </location>
</feature>
<feature type="region of interest" description="Disordered" evidence="1">
    <location>
        <begin position="1"/>
        <end position="27"/>
    </location>
</feature>
<gene>
    <name evidence="2" type="ORF">M9458_024088</name>
</gene>
<evidence type="ECO:0000313" key="2">
    <source>
        <dbReference type="EMBL" id="KAL0181682.1"/>
    </source>
</evidence>
<feature type="compositionally biased region" description="Acidic residues" evidence="1">
    <location>
        <begin position="1"/>
        <end position="20"/>
    </location>
</feature>
<feature type="non-terminal residue" evidence="2">
    <location>
        <position position="1"/>
    </location>
</feature>
<accession>A0ABD0Q626</accession>
<dbReference type="Proteomes" id="UP001529510">
    <property type="component" value="Unassembled WGS sequence"/>
</dbReference>
<name>A0ABD0Q626_CIRMR</name>
<reference evidence="2 3" key="1">
    <citation type="submission" date="2024-05" db="EMBL/GenBank/DDBJ databases">
        <title>Genome sequencing and assembly of Indian major carp, Cirrhinus mrigala (Hamilton, 1822).</title>
        <authorList>
            <person name="Mohindra V."/>
            <person name="Chowdhury L.M."/>
            <person name="Lal K."/>
            <person name="Jena J.K."/>
        </authorList>
    </citation>
    <scope>NUCLEOTIDE SEQUENCE [LARGE SCALE GENOMIC DNA]</scope>
    <source>
        <strain evidence="2">CM1030</strain>
        <tissue evidence="2">Blood</tissue>
    </source>
</reference>
<dbReference type="AlphaFoldDB" id="A0ABD0Q626"/>
<keyword evidence="3" id="KW-1185">Reference proteome</keyword>
<proteinExistence type="predicted"/>
<dbReference type="Gene3D" id="1.25.40.20">
    <property type="entry name" value="Ankyrin repeat-containing domain"/>
    <property type="match status" value="1"/>
</dbReference>
<comment type="caution">
    <text evidence="2">The sequence shown here is derived from an EMBL/GenBank/DDBJ whole genome shotgun (WGS) entry which is preliminary data.</text>
</comment>
<organism evidence="2 3">
    <name type="scientific">Cirrhinus mrigala</name>
    <name type="common">Mrigala</name>
    <dbReference type="NCBI Taxonomy" id="683832"/>
    <lineage>
        <taxon>Eukaryota</taxon>
        <taxon>Metazoa</taxon>
        <taxon>Chordata</taxon>
        <taxon>Craniata</taxon>
        <taxon>Vertebrata</taxon>
        <taxon>Euteleostomi</taxon>
        <taxon>Actinopterygii</taxon>
        <taxon>Neopterygii</taxon>
        <taxon>Teleostei</taxon>
        <taxon>Ostariophysi</taxon>
        <taxon>Cypriniformes</taxon>
        <taxon>Cyprinidae</taxon>
        <taxon>Labeoninae</taxon>
        <taxon>Labeonini</taxon>
        <taxon>Cirrhinus</taxon>
    </lineage>
</organism>
<feature type="non-terminal residue" evidence="2">
    <location>
        <position position="73"/>
    </location>
</feature>
<dbReference type="EMBL" id="JAMKFB020000011">
    <property type="protein sequence ID" value="KAL0181682.1"/>
    <property type="molecule type" value="Genomic_DNA"/>
</dbReference>
<evidence type="ECO:0000256" key="1">
    <source>
        <dbReference type="SAM" id="MobiDB-lite"/>
    </source>
</evidence>